<name>A0ABD0TFW8_LOXSC</name>
<dbReference type="AlphaFoldDB" id="A0ABD0TFW8"/>
<dbReference type="CDD" id="cd16021">
    <property type="entry name" value="ALP_like"/>
    <property type="match status" value="1"/>
</dbReference>
<dbReference type="SUPFAM" id="SSF53649">
    <property type="entry name" value="Alkaline phosphatase-like"/>
    <property type="match status" value="1"/>
</dbReference>
<evidence type="ECO:0000313" key="1">
    <source>
        <dbReference type="EMBL" id="KAL0841916.1"/>
    </source>
</evidence>
<dbReference type="PANTHER" id="PTHR10974:SF9">
    <property type="entry name" value="DUF229 DOMAIN CONTAINING PROTEIN-RELATED"/>
    <property type="match status" value="1"/>
</dbReference>
<organism evidence="1 2">
    <name type="scientific">Loxostege sticticalis</name>
    <name type="common">Beet webworm moth</name>
    <dbReference type="NCBI Taxonomy" id="481309"/>
    <lineage>
        <taxon>Eukaryota</taxon>
        <taxon>Metazoa</taxon>
        <taxon>Ecdysozoa</taxon>
        <taxon>Arthropoda</taxon>
        <taxon>Hexapoda</taxon>
        <taxon>Insecta</taxon>
        <taxon>Pterygota</taxon>
        <taxon>Neoptera</taxon>
        <taxon>Endopterygota</taxon>
        <taxon>Lepidoptera</taxon>
        <taxon>Glossata</taxon>
        <taxon>Ditrysia</taxon>
        <taxon>Pyraloidea</taxon>
        <taxon>Crambidae</taxon>
        <taxon>Pyraustinae</taxon>
        <taxon>Loxostege</taxon>
    </lineage>
</organism>
<gene>
    <name evidence="1" type="ORF">ABMA28_014150</name>
</gene>
<accession>A0ABD0TFW8</accession>
<protein>
    <submittedName>
        <fullName evidence="1">Uncharacterized protein</fullName>
    </submittedName>
</protein>
<evidence type="ECO:0000313" key="2">
    <source>
        <dbReference type="Proteomes" id="UP001549921"/>
    </source>
</evidence>
<comment type="caution">
    <text evidence="1">The sequence shown here is derived from an EMBL/GenBank/DDBJ whole genome shotgun (WGS) entry which is preliminary data.</text>
</comment>
<dbReference type="FunFam" id="3.40.720.10:FF:000017">
    <property type="entry name" value="Predicted protein"/>
    <property type="match status" value="1"/>
</dbReference>
<reference evidence="1 2" key="1">
    <citation type="submission" date="2024-06" db="EMBL/GenBank/DDBJ databases">
        <title>A chromosome-level genome assembly of beet webworm, Loxostege sticticalis.</title>
        <authorList>
            <person name="Zhang Y."/>
        </authorList>
    </citation>
    <scope>NUCLEOTIDE SEQUENCE [LARGE SCALE GENOMIC DNA]</scope>
    <source>
        <strain evidence="1">AQ028</strain>
        <tissue evidence="1">Male pupae</tissue>
    </source>
</reference>
<dbReference type="PANTHER" id="PTHR10974">
    <property type="entry name" value="FI08016P-RELATED"/>
    <property type="match status" value="1"/>
</dbReference>
<dbReference type="EMBL" id="JBEDNZ010000005">
    <property type="protein sequence ID" value="KAL0841916.1"/>
    <property type="molecule type" value="Genomic_DNA"/>
</dbReference>
<dbReference type="InterPro" id="IPR017850">
    <property type="entry name" value="Alkaline_phosphatase_core_sf"/>
</dbReference>
<proteinExistence type="predicted"/>
<dbReference type="Proteomes" id="UP001549921">
    <property type="component" value="Unassembled WGS sequence"/>
</dbReference>
<dbReference type="Gene3D" id="3.40.720.10">
    <property type="entry name" value="Alkaline Phosphatase, subunit A"/>
    <property type="match status" value="1"/>
</dbReference>
<dbReference type="InterPro" id="IPR004245">
    <property type="entry name" value="DUF229"/>
</dbReference>
<sequence length="624" mass="73316">MRQTTHSSIRVTNIPMKHIPLNEIYDYNSEDERSFEYEDRQNRFMVDTPGCQIPIAMIRYDKNLPKNELSCGKRAVFVKKHDDHHVRIRIKAKTMKLYLKKTAKFYCCYRFIKRSTRKGHEHTDIQYTHCQVIQDGETFKLITDFINVLCYEYDSKNTTIVVYSDVYAFAKKMDTQEVKNTRDKTKYNVLMIGMDSMSLSRVSQTMPRTVGFFKDNFWLGFRGYHKVEDNTFPNVMAAYTGKNYSTISKMCSEKMDDCNDLIIWSRFKKSGYVTAYGEDCLYLPDTFKRNYAFRQPPTDHYLRTFFLHGEIVYYKRNASVVCTEYAPSGKHLLDFAVDFASTYRRSSFFGVFWMNSYSHDSKHNSQNADRMFENFFNQLTYTGVLENTFIIFFSDHGIRFGKYRLQGESYYEERMPALFMWVPTRFKGQQLELYRSSVMNQFKLLTPFDLYNTLVAIHGISNSIQNYTEEFSEDCQKCGSIFDIVSVNRTCDDVGIHMKWCSCHRLYPLEVHDTEGIKSVLYVVSHIKSMVQNTKTKPCWYCHNLSLKTIVRIHFYYNRLNLYYVVAFSMHPGGIHFEATVSRKGTTMELVGPVSVIEAYKGNGDCTLNVNDRYHCVCTKKNKC</sequence>
<dbReference type="Pfam" id="PF02995">
    <property type="entry name" value="DUF229"/>
    <property type="match status" value="1"/>
</dbReference>